<evidence type="ECO:0000313" key="2">
    <source>
        <dbReference type="EMBL" id="MDC3981944.1"/>
    </source>
</evidence>
<comment type="caution">
    <text evidence="2">The sequence shown here is derived from an EMBL/GenBank/DDBJ whole genome shotgun (WGS) entry which is preliminary data.</text>
</comment>
<name>A0A9X3X1C9_9BACT</name>
<feature type="compositionally biased region" description="Basic and acidic residues" evidence="1">
    <location>
        <begin position="52"/>
        <end position="67"/>
    </location>
</feature>
<feature type="region of interest" description="Disordered" evidence="1">
    <location>
        <begin position="48"/>
        <end position="67"/>
    </location>
</feature>
<proteinExistence type="predicted"/>
<accession>A0A9X3X1C9</accession>
<gene>
    <name evidence="2" type="ORF">KEG57_15615</name>
</gene>
<organism evidence="2 3">
    <name type="scientific">Polyangium jinanense</name>
    <dbReference type="NCBI Taxonomy" id="2829994"/>
    <lineage>
        <taxon>Bacteria</taxon>
        <taxon>Pseudomonadati</taxon>
        <taxon>Myxococcota</taxon>
        <taxon>Polyangia</taxon>
        <taxon>Polyangiales</taxon>
        <taxon>Polyangiaceae</taxon>
        <taxon>Polyangium</taxon>
    </lineage>
</organism>
<dbReference type="EMBL" id="JAGTJJ010000006">
    <property type="protein sequence ID" value="MDC3981944.1"/>
    <property type="molecule type" value="Genomic_DNA"/>
</dbReference>
<sequence>MMKILHHVLDVAGRDGLAEKKAAQEIAVFEVKAPEEGGRRRKVCRLVRRGRTHDPPGMERGALEWEP</sequence>
<evidence type="ECO:0000313" key="3">
    <source>
        <dbReference type="Proteomes" id="UP001151081"/>
    </source>
</evidence>
<evidence type="ECO:0000256" key="1">
    <source>
        <dbReference type="SAM" id="MobiDB-lite"/>
    </source>
</evidence>
<dbReference type="AlphaFoldDB" id="A0A9X3X1C9"/>
<dbReference type="Proteomes" id="UP001151081">
    <property type="component" value="Unassembled WGS sequence"/>
</dbReference>
<dbReference type="RefSeq" id="WP_272418842.1">
    <property type="nucleotide sequence ID" value="NZ_JAGTJJ010000006.1"/>
</dbReference>
<keyword evidence="3" id="KW-1185">Reference proteome</keyword>
<reference evidence="2 3" key="1">
    <citation type="submission" date="2021-04" db="EMBL/GenBank/DDBJ databases">
        <title>Genome analysis of Polyangium sp.</title>
        <authorList>
            <person name="Li Y."/>
            <person name="Wang J."/>
        </authorList>
    </citation>
    <scope>NUCLEOTIDE SEQUENCE [LARGE SCALE GENOMIC DNA]</scope>
    <source>
        <strain evidence="2 3">SDU14</strain>
    </source>
</reference>
<protein>
    <submittedName>
        <fullName evidence="2">Uncharacterized protein</fullName>
    </submittedName>
</protein>